<sequence length="132" mass="15079">MRRKFFIAKIEGGAFPPLTWCCATLAPEHVCGLPRLPPLSIFILAKINVLSGNICIHHYLCKDRNTEMLLGGRNKHGSRTSQKTVLCLLKDEEQGRVEGTRDRGRSPVRRTERKAATREEWRRIVKRATTLK</sequence>
<dbReference type="Proteomes" id="UP000838756">
    <property type="component" value="Unassembled WGS sequence"/>
</dbReference>
<name>A0A8S4RLJ9_9NEOP</name>
<feature type="region of interest" description="Disordered" evidence="1">
    <location>
        <begin position="96"/>
        <end position="116"/>
    </location>
</feature>
<gene>
    <name evidence="2" type="primary">jg7370</name>
    <name evidence="2" type="ORF">PAEG_LOCUS14874</name>
</gene>
<organism evidence="2 3">
    <name type="scientific">Pararge aegeria aegeria</name>
    <dbReference type="NCBI Taxonomy" id="348720"/>
    <lineage>
        <taxon>Eukaryota</taxon>
        <taxon>Metazoa</taxon>
        <taxon>Ecdysozoa</taxon>
        <taxon>Arthropoda</taxon>
        <taxon>Hexapoda</taxon>
        <taxon>Insecta</taxon>
        <taxon>Pterygota</taxon>
        <taxon>Neoptera</taxon>
        <taxon>Endopterygota</taxon>
        <taxon>Lepidoptera</taxon>
        <taxon>Glossata</taxon>
        <taxon>Ditrysia</taxon>
        <taxon>Papilionoidea</taxon>
        <taxon>Nymphalidae</taxon>
        <taxon>Satyrinae</taxon>
        <taxon>Satyrini</taxon>
        <taxon>Parargina</taxon>
        <taxon>Pararge</taxon>
    </lineage>
</organism>
<dbReference type="AlphaFoldDB" id="A0A8S4RLJ9"/>
<protein>
    <submittedName>
        <fullName evidence="2">Jg7370 protein</fullName>
    </submittedName>
</protein>
<keyword evidence="3" id="KW-1185">Reference proteome</keyword>
<evidence type="ECO:0000256" key="1">
    <source>
        <dbReference type="SAM" id="MobiDB-lite"/>
    </source>
</evidence>
<dbReference type="EMBL" id="CAKXAJ010025281">
    <property type="protein sequence ID" value="CAH2237606.1"/>
    <property type="molecule type" value="Genomic_DNA"/>
</dbReference>
<comment type="caution">
    <text evidence="2">The sequence shown here is derived from an EMBL/GenBank/DDBJ whole genome shotgun (WGS) entry which is preliminary data.</text>
</comment>
<evidence type="ECO:0000313" key="2">
    <source>
        <dbReference type="EMBL" id="CAH2237606.1"/>
    </source>
</evidence>
<proteinExistence type="predicted"/>
<evidence type="ECO:0000313" key="3">
    <source>
        <dbReference type="Proteomes" id="UP000838756"/>
    </source>
</evidence>
<accession>A0A8S4RLJ9</accession>
<reference evidence="2" key="1">
    <citation type="submission" date="2022-03" db="EMBL/GenBank/DDBJ databases">
        <authorList>
            <person name="Lindestad O."/>
        </authorList>
    </citation>
    <scope>NUCLEOTIDE SEQUENCE</scope>
</reference>